<dbReference type="CDD" id="cd00190">
    <property type="entry name" value="Tryp_SPc"/>
    <property type="match status" value="1"/>
</dbReference>
<protein>
    <recommendedName>
        <fullName evidence="3">Peptidase S1 domain-containing protein</fullName>
    </recommendedName>
</protein>
<evidence type="ECO:0000256" key="1">
    <source>
        <dbReference type="ARBA" id="ARBA00023157"/>
    </source>
</evidence>
<dbReference type="SMART" id="SM00020">
    <property type="entry name" value="Tryp_SPc"/>
    <property type="match status" value="1"/>
</dbReference>
<dbReference type="InterPro" id="IPR018114">
    <property type="entry name" value="TRYPSIN_HIS"/>
</dbReference>
<keyword evidence="2" id="KW-0378">Hydrolase</keyword>
<keyword evidence="2" id="KW-0645">Protease</keyword>
<keyword evidence="2" id="KW-0720">Serine protease</keyword>
<dbReference type="Proteomes" id="UP001162483">
    <property type="component" value="Unassembled WGS sequence"/>
</dbReference>
<gene>
    <name evidence="4" type="ORF">SPARVUS_LOCUS9341583</name>
</gene>
<proteinExistence type="predicted"/>
<comment type="caution">
    <text evidence="4">The sequence shown here is derived from an EMBL/GenBank/DDBJ whole genome shotgun (WGS) entry which is preliminary data.</text>
</comment>
<dbReference type="PANTHER" id="PTHR24253:SF170">
    <property type="entry name" value="PEPTIDASE S1 DOMAIN-CONTAINING PROTEIN"/>
    <property type="match status" value="1"/>
</dbReference>
<sequence>MNGMSKNGFPICGGSLIADSWVLTAAHCFEKPVNPSDFTIYLGVYQLTDLQDPNVVSRGIKQILMHPKYSSLGSGSDIALMELNQPVNYTIFILPVYLPSPNINLPEGTPCWATGWGSITENDPLPIPKTLQEVQLPLIDNQHCETMYSIGMPSGMKLIEDDMMCAGLKQGNKDACQGDSGGPLVCGVNGVKMQFGIISWGFGCAEPNHPGVYTRVQYYKSWIQQYIPTIRFSEGGTQLRLNKIVNKRRHLWSS</sequence>
<accession>A0ABN9E7Z1</accession>
<dbReference type="Gene3D" id="2.40.10.10">
    <property type="entry name" value="Trypsin-like serine proteases"/>
    <property type="match status" value="2"/>
</dbReference>
<keyword evidence="5" id="KW-1185">Reference proteome</keyword>
<evidence type="ECO:0000259" key="3">
    <source>
        <dbReference type="PROSITE" id="PS50240"/>
    </source>
</evidence>
<name>A0ABN9E7Z1_9NEOB</name>
<dbReference type="PANTHER" id="PTHR24253">
    <property type="entry name" value="TRANSMEMBRANE PROTEASE SERINE"/>
    <property type="match status" value="1"/>
</dbReference>
<evidence type="ECO:0000256" key="2">
    <source>
        <dbReference type="RuleBase" id="RU363034"/>
    </source>
</evidence>
<dbReference type="PRINTS" id="PR00722">
    <property type="entry name" value="CHYMOTRYPSIN"/>
</dbReference>
<dbReference type="InterPro" id="IPR009003">
    <property type="entry name" value="Peptidase_S1_PA"/>
</dbReference>
<dbReference type="SUPFAM" id="SSF50494">
    <property type="entry name" value="Trypsin-like serine proteases"/>
    <property type="match status" value="1"/>
</dbReference>
<dbReference type="InterPro" id="IPR043504">
    <property type="entry name" value="Peptidase_S1_PA_chymotrypsin"/>
</dbReference>
<keyword evidence="1" id="KW-1015">Disulfide bond</keyword>
<dbReference type="Pfam" id="PF00089">
    <property type="entry name" value="Trypsin"/>
    <property type="match status" value="1"/>
</dbReference>
<dbReference type="InterPro" id="IPR033116">
    <property type="entry name" value="TRYPSIN_SER"/>
</dbReference>
<organism evidence="4 5">
    <name type="scientific">Staurois parvus</name>
    <dbReference type="NCBI Taxonomy" id="386267"/>
    <lineage>
        <taxon>Eukaryota</taxon>
        <taxon>Metazoa</taxon>
        <taxon>Chordata</taxon>
        <taxon>Craniata</taxon>
        <taxon>Vertebrata</taxon>
        <taxon>Euteleostomi</taxon>
        <taxon>Amphibia</taxon>
        <taxon>Batrachia</taxon>
        <taxon>Anura</taxon>
        <taxon>Neobatrachia</taxon>
        <taxon>Ranoidea</taxon>
        <taxon>Ranidae</taxon>
        <taxon>Staurois</taxon>
    </lineage>
</organism>
<evidence type="ECO:0000313" key="5">
    <source>
        <dbReference type="Proteomes" id="UP001162483"/>
    </source>
</evidence>
<reference evidence="4" key="1">
    <citation type="submission" date="2023-05" db="EMBL/GenBank/DDBJ databases">
        <authorList>
            <person name="Stuckert A."/>
        </authorList>
    </citation>
    <scope>NUCLEOTIDE SEQUENCE</scope>
</reference>
<dbReference type="PROSITE" id="PS00135">
    <property type="entry name" value="TRYPSIN_SER"/>
    <property type="match status" value="1"/>
</dbReference>
<dbReference type="EMBL" id="CATNWA010015213">
    <property type="protein sequence ID" value="CAI9580738.1"/>
    <property type="molecule type" value="Genomic_DNA"/>
</dbReference>
<evidence type="ECO:0000313" key="4">
    <source>
        <dbReference type="EMBL" id="CAI9580738.1"/>
    </source>
</evidence>
<dbReference type="PROSITE" id="PS50240">
    <property type="entry name" value="TRYPSIN_DOM"/>
    <property type="match status" value="1"/>
</dbReference>
<dbReference type="InterPro" id="IPR001254">
    <property type="entry name" value="Trypsin_dom"/>
</dbReference>
<dbReference type="InterPro" id="IPR001314">
    <property type="entry name" value="Peptidase_S1A"/>
</dbReference>
<feature type="domain" description="Peptidase S1" evidence="3">
    <location>
        <begin position="1"/>
        <end position="228"/>
    </location>
</feature>
<dbReference type="PROSITE" id="PS00134">
    <property type="entry name" value="TRYPSIN_HIS"/>
    <property type="match status" value="1"/>
</dbReference>